<dbReference type="CDD" id="cd17489">
    <property type="entry name" value="MFS_YfcJ_like"/>
    <property type="match status" value="1"/>
</dbReference>
<organism evidence="6 7">
    <name type="scientific">Peredibacter starrii</name>
    <dbReference type="NCBI Taxonomy" id="28202"/>
    <lineage>
        <taxon>Bacteria</taxon>
        <taxon>Pseudomonadati</taxon>
        <taxon>Bdellovibrionota</taxon>
        <taxon>Bacteriovoracia</taxon>
        <taxon>Bacteriovoracales</taxon>
        <taxon>Bacteriovoracaceae</taxon>
        <taxon>Peredibacter</taxon>
    </lineage>
</organism>
<dbReference type="SUPFAM" id="SSF103473">
    <property type="entry name" value="MFS general substrate transporter"/>
    <property type="match status" value="1"/>
</dbReference>
<keyword evidence="7" id="KW-1185">Reference proteome</keyword>
<feature type="transmembrane region" description="Helical" evidence="4">
    <location>
        <begin position="173"/>
        <end position="197"/>
    </location>
</feature>
<dbReference type="RefSeq" id="WP_321393501.1">
    <property type="nucleotide sequence ID" value="NZ_CP139487.1"/>
</dbReference>
<proteinExistence type="predicted"/>
<dbReference type="KEGG" id="psti:SOO65_17715"/>
<evidence type="ECO:0000256" key="3">
    <source>
        <dbReference type="ARBA" id="ARBA00023136"/>
    </source>
</evidence>
<dbReference type="NCBIfam" id="NF009048">
    <property type="entry name" value="PRK12382.1"/>
    <property type="match status" value="1"/>
</dbReference>
<dbReference type="PANTHER" id="PTHR23531">
    <property type="entry name" value="QUINOLENE RESISTANCE PROTEIN NORA"/>
    <property type="match status" value="1"/>
</dbReference>
<feature type="transmembrane region" description="Helical" evidence="4">
    <location>
        <begin position="368"/>
        <end position="386"/>
    </location>
</feature>
<dbReference type="InterPro" id="IPR036259">
    <property type="entry name" value="MFS_trans_sf"/>
</dbReference>
<feature type="transmembrane region" description="Helical" evidence="4">
    <location>
        <begin position="15"/>
        <end position="37"/>
    </location>
</feature>
<evidence type="ECO:0000256" key="1">
    <source>
        <dbReference type="ARBA" id="ARBA00022692"/>
    </source>
</evidence>
<feature type="domain" description="Major facilitator superfamily (MFS) profile" evidence="5">
    <location>
        <begin position="14"/>
        <end position="392"/>
    </location>
</feature>
<feature type="transmembrane region" description="Helical" evidence="4">
    <location>
        <begin position="110"/>
        <end position="136"/>
    </location>
</feature>
<dbReference type="InterPro" id="IPR011701">
    <property type="entry name" value="MFS"/>
</dbReference>
<dbReference type="Gene3D" id="1.20.1250.20">
    <property type="entry name" value="MFS general substrate transporter like domains"/>
    <property type="match status" value="1"/>
</dbReference>
<keyword evidence="3 4" id="KW-0472">Membrane</keyword>
<dbReference type="PROSITE" id="PS50850">
    <property type="entry name" value="MFS"/>
    <property type="match status" value="1"/>
</dbReference>
<feature type="transmembrane region" description="Helical" evidence="4">
    <location>
        <begin position="148"/>
        <end position="167"/>
    </location>
</feature>
<dbReference type="Proteomes" id="UP001324634">
    <property type="component" value="Chromosome"/>
</dbReference>
<dbReference type="EMBL" id="CP139487">
    <property type="protein sequence ID" value="WPU64533.1"/>
    <property type="molecule type" value="Genomic_DNA"/>
</dbReference>
<dbReference type="InterPro" id="IPR020846">
    <property type="entry name" value="MFS_dom"/>
</dbReference>
<accession>A0AAX4HN15</accession>
<reference evidence="6 7" key="1">
    <citation type="submission" date="2023-11" db="EMBL/GenBank/DDBJ databases">
        <title>Peredibacter starrii A3.12.</title>
        <authorList>
            <person name="Mitchell R.J."/>
        </authorList>
    </citation>
    <scope>NUCLEOTIDE SEQUENCE [LARGE SCALE GENOMIC DNA]</scope>
    <source>
        <strain evidence="6 7">A3.12</strain>
    </source>
</reference>
<evidence type="ECO:0000313" key="7">
    <source>
        <dbReference type="Proteomes" id="UP001324634"/>
    </source>
</evidence>
<feature type="transmembrane region" description="Helical" evidence="4">
    <location>
        <begin position="252"/>
        <end position="269"/>
    </location>
</feature>
<sequence>MFINRLNQINPNTKFIVLCFGVFLGFLCIGIPLPILPEFIHNNLGMTMFIAGVGVGLQSLVTVITRRFAGQYADTVGARESTRRGFLICSLAAILYFISALAAANPILAIAALFAGRIALGMGESFMLTGILTWGIEILGPSQSGKVMSWNGIAMYGAIAIGAPIGLWSYSKFSFLGVAGIVLLLPMIGYLIASSFTHVRLENTSKVKPSFVKTVQKIWSFGLGFALGGVGFGALSAFIALVFKSRGWENSGYALLIFGFCYIGVRLVAGHLPDKTGGRSVAIVSLVLEILGQICLWTANEPTTAFIGVALTGIGFSLLFPAFGVQALKQVPPESKGTALGAFSAFFDIALGLTAPICGLIIESSKIQNIYLFGTLAALIAFFIATRKKESCCS</sequence>
<gene>
    <name evidence="6" type="ORF">SOO65_17715</name>
</gene>
<evidence type="ECO:0000313" key="6">
    <source>
        <dbReference type="EMBL" id="WPU64533.1"/>
    </source>
</evidence>
<protein>
    <submittedName>
        <fullName evidence="6">MFS transporter</fullName>
    </submittedName>
</protein>
<keyword evidence="1 4" id="KW-0812">Transmembrane</keyword>
<feature type="transmembrane region" description="Helical" evidence="4">
    <location>
        <begin position="218"/>
        <end position="240"/>
    </location>
</feature>
<feature type="transmembrane region" description="Helical" evidence="4">
    <location>
        <begin position="340"/>
        <end position="362"/>
    </location>
</feature>
<dbReference type="Pfam" id="PF07690">
    <property type="entry name" value="MFS_1"/>
    <property type="match status" value="1"/>
</dbReference>
<feature type="transmembrane region" description="Helical" evidence="4">
    <location>
        <begin position="305"/>
        <end position="328"/>
    </location>
</feature>
<dbReference type="PANTHER" id="PTHR23531:SF1">
    <property type="entry name" value="QUINOLENE RESISTANCE PROTEIN NORA"/>
    <property type="match status" value="1"/>
</dbReference>
<dbReference type="NCBIfam" id="NF003477">
    <property type="entry name" value="PRK05122.1"/>
    <property type="match status" value="1"/>
</dbReference>
<evidence type="ECO:0000256" key="4">
    <source>
        <dbReference type="SAM" id="Phobius"/>
    </source>
</evidence>
<name>A0AAX4HN15_9BACT</name>
<feature type="transmembrane region" description="Helical" evidence="4">
    <location>
        <begin position="43"/>
        <end position="64"/>
    </location>
</feature>
<keyword evidence="2 4" id="KW-1133">Transmembrane helix</keyword>
<evidence type="ECO:0000259" key="5">
    <source>
        <dbReference type="PROSITE" id="PS50850"/>
    </source>
</evidence>
<dbReference type="AlphaFoldDB" id="A0AAX4HN15"/>
<feature type="transmembrane region" description="Helical" evidence="4">
    <location>
        <begin position="85"/>
        <end position="104"/>
    </location>
</feature>
<dbReference type="GO" id="GO:0022857">
    <property type="term" value="F:transmembrane transporter activity"/>
    <property type="evidence" value="ECO:0007669"/>
    <property type="project" value="InterPro"/>
</dbReference>
<evidence type="ECO:0000256" key="2">
    <source>
        <dbReference type="ARBA" id="ARBA00022989"/>
    </source>
</evidence>
<dbReference type="InterPro" id="IPR052714">
    <property type="entry name" value="MFS_Exporter"/>
</dbReference>